<evidence type="ECO:0000313" key="8">
    <source>
        <dbReference type="EMBL" id="RZM82007.1"/>
    </source>
</evidence>
<feature type="domain" description="Tetrahaem cytochrome" evidence="7">
    <location>
        <begin position="52"/>
        <end position="136"/>
    </location>
</feature>
<gene>
    <name evidence="8" type="ORF">DYY88_01705</name>
</gene>
<evidence type="ECO:0000256" key="2">
    <source>
        <dbReference type="ARBA" id="ARBA00022448"/>
    </source>
</evidence>
<dbReference type="Pfam" id="PF14537">
    <property type="entry name" value="Cytochrom_c3_2"/>
    <property type="match status" value="1"/>
</dbReference>
<keyword evidence="9" id="KW-1185">Reference proteome</keyword>
<dbReference type="Gene3D" id="1.10.1130.10">
    <property type="entry name" value="Flavocytochrome C3, Chain A"/>
    <property type="match status" value="1"/>
</dbReference>
<dbReference type="InterPro" id="IPR012286">
    <property type="entry name" value="Tetrahaem_cytochrome"/>
</dbReference>
<dbReference type="GO" id="GO:0030313">
    <property type="term" value="C:cell envelope"/>
    <property type="evidence" value="ECO:0007669"/>
    <property type="project" value="UniProtKB-SubCell"/>
</dbReference>
<dbReference type="EMBL" id="QVFV01000001">
    <property type="protein sequence ID" value="RZM82007.1"/>
    <property type="molecule type" value="Genomic_DNA"/>
</dbReference>
<dbReference type="RefSeq" id="WP_044150316.1">
    <property type="nucleotide sequence ID" value="NZ_QVFV01000001.1"/>
</dbReference>
<comment type="subcellular location">
    <subcellularLocation>
        <location evidence="1">Cell envelope</location>
    </subcellularLocation>
</comment>
<accession>A0A4Q7EFZ8</accession>
<dbReference type="GO" id="GO:0046872">
    <property type="term" value="F:metal ion binding"/>
    <property type="evidence" value="ECO:0007669"/>
    <property type="project" value="UniProtKB-KW"/>
</dbReference>
<name>A0A4Q7EFZ8_9CYAN</name>
<comment type="caution">
    <text evidence="8">The sequence shown here is derived from an EMBL/GenBank/DDBJ whole genome shotgun (WGS) entry which is preliminary data.</text>
</comment>
<keyword evidence="6" id="KW-0408">Iron</keyword>
<evidence type="ECO:0000256" key="1">
    <source>
        <dbReference type="ARBA" id="ARBA00004196"/>
    </source>
</evidence>
<evidence type="ECO:0000256" key="3">
    <source>
        <dbReference type="ARBA" id="ARBA00022617"/>
    </source>
</evidence>
<reference evidence="8 9" key="1">
    <citation type="submission" date="2018-11" db="EMBL/GenBank/DDBJ databases">
        <title>Whole genome sequencing of an environmental sample.</title>
        <authorList>
            <person name="Sarangi A.N."/>
            <person name="Singh D."/>
            <person name="Tripathy S."/>
        </authorList>
    </citation>
    <scope>NUCLEOTIDE SEQUENCE [LARGE SCALE GENOMIC DNA]</scope>
    <source>
        <strain evidence="8 9">Lakshadweep</strain>
    </source>
</reference>
<dbReference type="SUPFAM" id="SSF48695">
    <property type="entry name" value="Multiheme cytochromes"/>
    <property type="match status" value="1"/>
</dbReference>
<keyword evidence="4" id="KW-0479">Metal-binding</keyword>
<dbReference type="OrthoDB" id="9814800at2"/>
<sequence length="214" mass="23828">MALRSQIFRWRSWLNLKTAIVLVCIGLVAWFGAAFALDNKQVFLPGETSVGHYIFETSCASCHEGFKPVSNETCMRCHEAEMAEDKHGASKFRDPRWAGELEKIEALTCTTCHNEHVHMFGRGVHLQPDLCMNCHQGIIEGGLKSHDGFAADGCWTAGCHNYHDHRSISTGFLIENIDQPPMLPVQQLPDRTVFTKLETAPTPDLTQEFLGGGT</sequence>
<organism evidence="8 9">
    <name type="scientific">Leptolyngbya iicbica LK</name>
    <dbReference type="NCBI Taxonomy" id="2294035"/>
    <lineage>
        <taxon>Bacteria</taxon>
        <taxon>Bacillati</taxon>
        <taxon>Cyanobacteriota</taxon>
        <taxon>Cyanophyceae</taxon>
        <taxon>Leptolyngbyales</taxon>
        <taxon>Leptolyngbyaceae</taxon>
        <taxon>Leptolyngbya group</taxon>
        <taxon>Leptolyngbya</taxon>
        <taxon>Leptolyngbya iicbica</taxon>
    </lineage>
</organism>
<evidence type="ECO:0000259" key="7">
    <source>
        <dbReference type="Pfam" id="PF14537"/>
    </source>
</evidence>
<evidence type="ECO:0000256" key="4">
    <source>
        <dbReference type="ARBA" id="ARBA00022723"/>
    </source>
</evidence>
<evidence type="ECO:0000313" key="9">
    <source>
        <dbReference type="Proteomes" id="UP000292459"/>
    </source>
</evidence>
<dbReference type="InterPro" id="IPR036280">
    <property type="entry name" value="Multihaem_cyt_sf"/>
</dbReference>
<evidence type="ECO:0000256" key="5">
    <source>
        <dbReference type="ARBA" id="ARBA00022982"/>
    </source>
</evidence>
<evidence type="ECO:0000256" key="6">
    <source>
        <dbReference type="ARBA" id="ARBA00023004"/>
    </source>
</evidence>
<keyword evidence="5" id="KW-0249">Electron transport</keyword>
<dbReference type="Proteomes" id="UP000292459">
    <property type="component" value="Unassembled WGS sequence"/>
</dbReference>
<dbReference type="CDD" id="cd08168">
    <property type="entry name" value="Cytochrom_C3"/>
    <property type="match status" value="1"/>
</dbReference>
<protein>
    <recommendedName>
        <fullName evidence="7">Tetrahaem cytochrome domain-containing protein</fullName>
    </recommendedName>
</protein>
<dbReference type="AlphaFoldDB" id="A0A4Q7EFZ8"/>
<proteinExistence type="predicted"/>
<keyword evidence="3" id="KW-0349">Heme</keyword>
<keyword evidence="2" id="KW-0813">Transport</keyword>